<dbReference type="InterPro" id="IPR045851">
    <property type="entry name" value="AMP-bd_C_sf"/>
</dbReference>
<dbReference type="InterPro" id="IPR000873">
    <property type="entry name" value="AMP-dep_synth/lig_dom"/>
</dbReference>
<reference evidence="7" key="1">
    <citation type="submission" date="2019-08" db="EMBL/GenBank/DDBJ databases">
        <title>The genome of the North American firefly Photinus pyralis.</title>
        <authorList>
            <consortium name="Photinus pyralis genome working group"/>
            <person name="Fallon T.R."/>
            <person name="Sander Lower S.E."/>
            <person name="Weng J.-K."/>
        </authorList>
    </citation>
    <scope>NUCLEOTIDE SEQUENCE</scope>
    <source>
        <strain evidence="7">TRF0915ILg1</strain>
        <tissue evidence="7">Whole body</tissue>
    </source>
</reference>
<dbReference type="GO" id="GO:0005777">
    <property type="term" value="C:peroxisome"/>
    <property type="evidence" value="ECO:0007669"/>
    <property type="project" value="UniProtKB-SubCell"/>
</dbReference>
<feature type="domain" description="AMP-dependent synthetase/ligase" evidence="5">
    <location>
        <begin position="27"/>
        <end position="392"/>
    </location>
</feature>
<comment type="similarity">
    <text evidence="2">Belongs to the ATP-dependent AMP-binding enzyme family.</text>
</comment>
<evidence type="ECO:0000256" key="2">
    <source>
        <dbReference type="ARBA" id="ARBA00006432"/>
    </source>
</evidence>
<evidence type="ECO:0000256" key="1">
    <source>
        <dbReference type="ARBA" id="ARBA00004275"/>
    </source>
</evidence>
<dbReference type="PROSITE" id="PS00455">
    <property type="entry name" value="AMP_BINDING"/>
    <property type="match status" value="1"/>
</dbReference>
<dbReference type="Gene3D" id="3.30.300.30">
    <property type="match status" value="1"/>
</dbReference>
<dbReference type="PANTHER" id="PTHR24096:SF149">
    <property type="entry name" value="AMP-BINDING DOMAIN-CONTAINING PROTEIN-RELATED"/>
    <property type="match status" value="1"/>
</dbReference>
<dbReference type="OrthoDB" id="10253869at2759"/>
<sequence length="534" mass="60122">MCERIIIEPVQDLPNIKGIGETYFEKMQEFKNLVAHTDCITGKTETYGEILQKTIRAALKMQSEGIKPNDTISICSFMTSDCLIPYYAGFFVGAISANLYPELSLEETTFLMKQVSPRMVFVAPEAVPLIKTALEDAKVDAKIVVFGETSKYLQFSDFLIPSPREHNFTPHTVRNTRETAVIVFSSGSTGIPKGACLTHYGLLGQIYNTRSLIPPGTNTLIFCNLHWISATICTVISMLNGLNRLLFPKFNAALAWEAIEKYKVHVLSVMLYPAMEMFKNGKPKDIDVSSLKHVLLGGAKMSKEQMMHFRKCLPDALILNLYGQTEVNGIITRFDSGNADDIRLMEEKPESVGKPVPGFAFKIVDLETEEILGPNQPGELLVKSDFITSGYYKMDSSHAFDSDGFFRTGDLVYYDEDHCFFIVDRIKEMLKYKTFYLYPSRIEEVFLTHPAVHACVVFGIPHEEDGDHLMGVVVLKESDVGKVSPKEIEEYVNNKVGDHQRLRAGVKIVEKIPVTVTDKLCRRKMRNFVLEGKL</sequence>
<evidence type="ECO:0000256" key="3">
    <source>
        <dbReference type="ARBA" id="ARBA00022598"/>
    </source>
</evidence>
<dbReference type="PANTHER" id="PTHR24096">
    <property type="entry name" value="LONG-CHAIN-FATTY-ACID--COA LIGASE"/>
    <property type="match status" value="1"/>
</dbReference>
<dbReference type="GO" id="GO:0016405">
    <property type="term" value="F:CoA-ligase activity"/>
    <property type="evidence" value="ECO:0007669"/>
    <property type="project" value="TreeGrafter"/>
</dbReference>
<evidence type="ECO:0000313" key="8">
    <source>
        <dbReference type="Proteomes" id="UP000801492"/>
    </source>
</evidence>
<dbReference type="InterPro" id="IPR042099">
    <property type="entry name" value="ANL_N_sf"/>
</dbReference>
<proteinExistence type="inferred from homology"/>
<keyword evidence="4" id="KW-0576">Peroxisome</keyword>
<dbReference type="EMBL" id="VTPC01003166">
    <property type="protein sequence ID" value="KAF2898928.1"/>
    <property type="molecule type" value="Genomic_DNA"/>
</dbReference>
<keyword evidence="3" id="KW-0436">Ligase</keyword>
<dbReference type="InterPro" id="IPR020845">
    <property type="entry name" value="AMP-binding_CS"/>
</dbReference>
<evidence type="ECO:0000256" key="4">
    <source>
        <dbReference type="ARBA" id="ARBA00023140"/>
    </source>
</evidence>
<evidence type="ECO:0008006" key="9">
    <source>
        <dbReference type="Google" id="ProtNLM"/>
    </source>
</evidence>
<keyword evidence="8" id="KW-1185">Reference proteome</keyword>
<dbReference type="Pfam" id="PF13193">
    <property type="entry name" value="AMP-binding_C"/>
    <property type="match status" value="1"/>
</dbReference>
<comment type="caution">
    <text evidence="7">The sequence shown here is derived from an EMBL/GenBank/DDBJ whole genome shotgun (WGS) entry which is preliminary data.</text>
</comment>
<dbReference type="Gene3D" id="3.40.50.12780">
    <property type="entry name" value="N-terminal domain of ligase-like"/>
    <property type="match status" value="1"/>
</dbReference>
<dbReference type="SUPFAM" id="SSF56801">
    <property type="entry name" value="Acetyl-CoA synthetase-like"/>
    <property type="match status" value="1"/>
</dbReference>
<evidence type="ECO:0000259" key="6">
    <source>
        <dbReference type="Pfam" id="PF13193"/>
    </source>
</evidence>
<dbReference type="Pfam" id="PF00501">
    <property type="entry name" value="AMP-binding"/>
    <property type="match status" value="1"/>
</dbReference>
<organism evidence="7 8">
    <name type="scientific">Ignelater luminosus</name>
    <name type="common">Cucubano</name>
    <name type="synonym">Pyrophorus luminosus</name>
    <dbReference type="NCBI Taxonomy" id="2038154"/>
    <lineage>
        <taxon>Eukaryota</taxon>
        <taxon>Metazoa</taxon>
        <taxon>Ecdysozoa</taxon>
        <taxon>Arthropoda</taxon>
        <taxon>Hexapoda</taxon>
        <taxon>Insecta</taxon>
        <taxon>Pterygota</taxon>
        <taxon>Neoptera</taxon>
        <taxon>Endopterygota</taxon>
        <taxon>Coleoptera</taxon>
        <taxon>Polyphaga</taxon>
        <taxon>Elateriformia</taxon>
        <taxon>Elateroidea</taxon>
        <taxon>Elateridae</taxon>
        <taxon>Agrypninae</taxon>
        <taxon>Pyrophorini</taxon>
        <taxon>Ignelater</taxon>
    </lineage>
</organism>
<evidence type="ECO:0000259" key="5">
    <source>
        <dbReference type="Pfam" id="PF00501"/>
    </source>
</evidence>
<dbReference type="InterPro" id="IPR025110">
    <property type="entry name" value="AMP-bd_C"/>
</dbReference>
<dbReference type="AlphaFoldDB" id="A0A8K0D3V8"/>
<feature type="domain" description="AMP-binding enzyme C-terminal" evidence="6">
    <location>
        <begin position="442"/>
        <end position="519"/>
    </location>
</feature>
<accession>A0A8K0D3V8</accession>
<dbReference type="Proteomes" id="UP000801492">
    <property type="component" value="Unassembled WGS sequence"/>
</dbReference>
<comment type="subcellular location">
    <subcellularLocation>
        <location evidence="1">Peroxisome</location>
    </subcellularLocation>
</comment>
<evidence type="ECO:0000313" key="7">
    <source>
        <dbReference type="EMBL" id="KAF2898928.1"/>
    </source>
</evidence>
<gene>
    <name evidence="7" type="ORF">ILUMI_07242</name>
</gene>
<name>A0A8K0D3V8_IGNLU</name>
<protein>
    <recommendedName>
        <fullName evidence="9">Luciferin 4-monooxygenase</fullName>
    </recommendedName>
</protein>